<protein>
    <submittedName>
        <fullName evidence="3">Heat-shock protein</fullName>
    </submittedName>
</protein>
<keyword evidence="1" id="KW-0547">Nucleotide-binding</keyword>
<name>A0A392R984_9FABA</name>
<dbReference type="Pfam" id="PF00012">
    <property type="entry name" value="HSP70"/>
    <property type="match status" value="2"/>
</dbReference>
<accession>A0A392R984</accession>
<sequence>MDLCKCINPDEAVAFGAAVQAALLMIPRNTTIPAKETSECVTPEDNTSSVLIRVYEGERTRASDNILLGSFSLSEIPTPPRGHPLN</sequence>
<dbReference type="AlphaFoldDB" id="A0A392R984"/>
<dbReference type="Gene3D" id="2.60.34.10">
    <property type="entry name" value="Substrate Binding Domain Of DNAk, Chain A, domain 1"/>
    <property type="match status" value="1"/>
</dbReference>
<dbReference type="SUPFAM" id="SSF100920">
    <property type="entry name" value="Heat shock protein 70kD (HSP70), peptide-binding domain"/>
    <property type="match status" value="1"/>
</dbReference>
<dbReference type="PANTHER" id="PTHR19375">
    <property type="entry name" value="HEAT SHOCK PROTEIN 70KDA"/>
    <property type="match status" value="1"/>
</dbReference>
<dbReference type="InterPro" id="IPR029047">
    <property type="entry name" value="HSP70_peptide-bd_sf"/>
</dbReference>
<evidence type="ECO:0000313" key="3">
    <source>
        <dbReference type="EMBL" id="MCI32777.1"/>
    </source>
</evidence>
<comment type="caution">
    <text evidence="3">The sequence shown here is derived from an EMBL/GenBank/DDBJ whole genome shotgun (WGS) entry which is preliminary data.</text>
</comment>
<evidence type="ECO:0000256" key="2">
    <source>
        <dbReference type="ARBA" id="ARBA00022840"/>
    </source>
</evidence>
<proteinExistence type="predicted"/>
<keyword evidence="4" id="KW-1185">Reference proteome</keyword>
<feature type="non-terminal residue" evidence="3">
    <location>
        <position position="86"/>
    </location>
</feature>
<dbReference type="GO" id="GO:0140662">
    <property type="term" value="F:ATP-dependent protein folding chaperone"/>
    <property type="evidence" value="ECO:0007669"/>
    <property type="project" value="InterPro"/>
</dbReference>
<dbReference type="GO" id="GO:0005524">
    <property type="term" value="F:ATP binding"/>
    <property type="evidence" value="ECO:0007669"/>
    <property type="project" value="UniProtKB-KW"/>
</dbReference>
<dbReference type="InterPro" id="IPR013126">
    <property type="entry name" value="Hsp_70_fam"/>
</dbReference>
<dbReference type="Proteomes" id="UP000265520">
    <property type="component" value="Unassembled WGS sequence"/>
</dbReference>
<organism evidence="3 4">
    <name type="scientific">Trifolium medium</name>
    <dbReference type="NCBI Taxonomy" id="97028"/>
    <lineage>
        <taxon>Eukaryota</taxon>
        <taxon>Viridiplantae</taxon>
        <taxon>Streptophyta</taxon>
        <taxon>Embryophyta</taxon>
        <taxon>Tracheophyta</taxon>
        <taxon>Spermatophyta</taxon>
        <taxon>Magnoliopsida</taxon>
        <taxon>eudicotyledons</taxon>
        <taxon>Gunneridae</taxon>
        <taxon>Pentapetalae</taxon>
        <taxon>rosids</taxon>
        <taxon>fabids</taxon>
        <taxon>Fabales</taxon>
        <taxon>Fabaceae</taxon>
        <taxon>Papilionoideae</taxon>
        <taxon>50 kb inversion clade</taxon>
        <taxon>NPAAA clade</taxon>
        <taxon>Hologalegina</taxon>
        <taxon>IRL clade</taxon>
        <taxon>Trifolieae</taxon>
        <taxon>Trifolium</taxon>
    </lineage>
</organism>
<dbReference type="EMBL" id="LXQA010198630">
    <property type="protein sequence ID" value="MCI32777.1"/>
    <property type="molecule type" value="Genomic_DNA"/>
</dbReference>
<evidence type="ECO:0000256" key="1">
    <source>
        <dbReference type="ARBA" id="ARBA00022741"/>
    </source>
</evidence>
<reference evidence="3 4" key="1">
    <citation type="journal article" date="2018" name="Front. Plant Sci.">
        <title>Red Clover (Trifolium pratense) and Zigzag Clover (T. medium) - A Picture of Genomic Similarities and Differences.</title>
        <authorList>
            <person name="Dluhosova J."/>
            <person name="Istvanek J."/>
            <person name="Nedelnik J."/>
            <person name="Repkova J."/>
        </authorList>
    </citation>
    <scope>NUCLEOTIDE SEQUENCE [LARGE SCALE GENOMIC DNA]</scope>
    <source>
        <strain evidence="4">cv. 10/8</strain>
        <tissue evidence="3">Leaf</tissue>
    </source>
</reference>
<keyword evidence="2" id="KW-0067">ATP-binding</keyword>
<evidence type="ECO:0000313" key="4">
    <source>
        <dbReference type="Proteomes" id="UP000265520"/>
    </source>
</evidence>